<feature type="transmembrane region" description="Helical" evidence="6">
    <location>
        <begin position="24"/>
        <end position="45"/>
    </location>
</feature>
<accession>Q0W3A1</accession>
<dbReference type="PANTHER" id="PTHR38459">
    <property type="entry name" value="PROPHAGE BACTOPRENOL-LINKED GLUCOSE TRANSLOCASE HOMOLOG"/>
    <property type="match status" value="1"/>
</dbReference>
<keyword evidence="4 6" id="KW-1133">Transmembrane helix</keyword>
<dbReference type="PANTHER" id="PTHR38459:SF1">
    <property type="entry name" value="PROPHAGE BACTOPRENOL-LINKED GLUCOSE TRANSLOCASE HOMOLOG"/>
    <property type="match status" value="1"/>
</dbReference>
<comment type="subcellular location">
    <subcellularLocation>
        <location evidence="1">Membrane</location>
        <topology evidence="1">Multi-pass membrane protein</topology>
    </subcellularLocation>
</comment>
<feature type="transmembrane region" description="Helical" evidence="6">
    <location>
        <begin position="51"/>
        <end position="71"/>
    </location>
</feature>
<dbReference type="KEGG" id="rci:RCIX1981"/>
<comment type="similarity">
    <text evidence="2">Belongs to the GtrA family.</text>
</comment>
<evidence type="ECO:0000259" key="7">
    <source>
        <dbReference type="Pfam" id="PF04138"/>
    </source>
</evidence>
<reference evidence="8 9" key="1">
    <citation type="journal article" date="2006" name="Science">
        <title>Genome of rice cluster I archaea -- the key methane producers in the rice rhizosphere.</title>
        <authorList>
            <person name="Erkel C."/>
            <person name="Kube M."/>
            <person name="Reinhardt R."/>
            <person name="Liesack W."/>
        </authorList>
    </citation>
    <scope>NUCLEOTIDE SEQUENCE [LARGE SCALE GENOMIC DNA]</scope>
    <source>
        <strain evidence="9">DSM 22066 / NBRC 105507 / MRE50</strain>
    </source>
</reference>
<protein>
    <recommendedName>
        <fullName evidence="7">GtrA/DPMS transmembrane domain-containing protein</fullName>
    </recommendedName>
</protein>
<keyword evidence="5 6" id="KW-0472">Membrane</keyword>
<feature type="domain" description="GtrA/DPMS transmembrane" evidence="7">
    <location>
        <begin position="28"/>
        <end position="146"/>
    </location>
</feature>
<evidence type="ECO:0000256" key="2">
    <source>
        <dbReference type="ARBA" id="ARBA00009399"/>
    </source>
</evidence>
<evidence type="ECO:0000256" key="5">
    <source>
        <dbReference type="ARBA" id="ARBA00023136"/>
    </source>
</evidence>
<keyword evidence="3 6" id="KW-0812">Transmembrane</keyword>
<dbReference type="Pfam" id="PF04138">
    <property type="entry name" value="GtrA_DPMS_TM"/>
    <property type="match status" value="1"/>
</dbReference>
<evidence type="ECO:0000256" key="1">
    <source>
        <dbReference type="ARBA" id="ARBA00004141"/>
    </source>
</evidence>
<evidence type="ECO:0000313" key="9">
    <source>
        <dbReference type="Proteomes" id="UP000000663"/>
    </source>
</evidence>
<organism evidence="8 9">
    <name type="scientific">Methanocella arvoryzae (strain DSM 22066 / NBRC 105507 / MRE50)</name>
    <dbReference type="NCBI Taxonomy" id="351160"/>
    <lineage>
        <taxon>Archaea</taxon>
        <taxon>Methanobacteriati</taxon>
        <taxon>Methanobacteriota</taxon>
        <taxon>Stenosarchaea group</taxon>
        <taxon>Methanomicrobia</taxon>
        <taxon>Methanocellales</taxon>
        <taxon>Methanocellaceae</taxon>
        <taxon>Methanocella</taxon>
    </lineage>
</organism>
<dbReference type="InterPro" id="IPR051401">
    <property type="entry name" value="GtrA_CellWall_Glycosyl"/>
</dbReference>
<evidence type="ECO:0000256" key="4">
    <source>
        <dbReference type="ARBA" id="ARBA00022989"/>
    </source>
</evidence>
<dbReference type="InterPro" id="IPR007267">
    <property type="entry name" value="GtrA_DPMS_TM"/>
</dbReference>
<evidence type="ECO:0000256" key="6">
    <source>
        <dbReference type="SAM" id="Phobius"/>
    </source>
</evidence>
<dbReference type="GO" id="GO:0005886">
    <property type="term" value="C:plasma membrane"/>
    <property type="evidence" value="ECO:0007669"/>
    <property type="project" value="TreeGrafter"/>
</dbReference>
<dbReference type="STRING" id="351160.RCIX1981"/>
<proteinExistence type="inferred from homology"/>
<name>Q0W3A1_METAR</name>
<sequence>MLVKDILLQAEIAISRFYPDYRKLVKSLMVGVLATLVDMAILFALDHYVGLFYIIAKIISYHVGMGVSFYLNKTFTFRNTYEKYHHQLASFALVAYSQMALTVALLFVLVQFIFQNDATLYVMIANVIVAFIGFIYAFTINKSVTFKIFK</sequence>
<keyword evidence="9" id="KW-1185">Reference proteome</keyword>
<dbReference type="Proteomes" id="UP000000663">
    <property type="component" value="Chromosome"/>
</dbReference>
<dbReference type="eggNOG" id="arCOG02228">
    <property type="taxonomic scope" value="Archaea"/>
</dbReference>
<dbReference type="GO" id="GO:0000271">
    <property type="term" value="P:polysaccharide biosynthetic process"/>
    <property type="evidence" value="ECO:0007669"/>
    <property type="project" value="InterPro"/>
</dbReference>
<dbReference type="EMBL" id="AM114193">
    <property type="protein sequence ID" value="CAJ37142.1"/>
    <property type="molecule type" value="Genomic_DNA"/>
</dbReference>
<evidence type="ECO:0000313" key="8">
    <source>
        <dbReference type="EMBL" id="CAJ37142.1"/>
    </source>
</evidence>
<dbReference type="AlphaFoldDB" id="Q0W3A1"/>
<evidence type="ECO:0000256" key="3">
    <source>
        <dbReference type="ARBA" id="ARBA00022692"/>
    </source>
</evidence>
<gene>
    <name evidence="8" type="ORF">RCIX1981</name>
</gene>
<feature type="transmembrane region" description="Helical" evidence="6">
    <location>
        <begin position="91"/>
        <end position="114"/>
    </location>
</feature>
<feature type="transmembrane region" description="Helical" evidence="6">
    <location>
        <begin position="120"/>
        <end position="140"/>
    </location>
</feature>